<evidence type="ECO:0000313" key="4">
    <source>
        <dbReference type="EMBL" id="EFN52743.1"/>
    </source>
</evidence>
<dbReference type="PANTHER" id="PTHR24320:SF148">
    <property type="entry name" value="NAD(P)-BINDING ROSSMANN-FOLD SUPERFAMILY PROTEIN"/>
    <property type="match status" value="1"/>
</dbReference>
<evidence type="ECO:0000256" key="2">
    <source>
        <dbReference type="ARBA" id="ARBA00023002"/>
    </source>
</evidence>
<protein>
    <recommendedName>
        <fullName evidence="6">Protochlorophyllide reductase</fullName>
    </recommendedName>
</protein>
<reference evidence="4 5" key="1">
    <citation type="journal article" date="2010" name="Plant Cell">
        <title>The Chlorella variabilis NC64A genome reveals adaptation to photosymbiosis, coevolution with viruses, and cryptic sex.</title>
        <authorList>
            <person name="Blanc G."/>
            <person name="Duncan G."/>
            <person name="Agarkova I."/>
            <person name="Borodovsky M."/>
            <person name="Gurnon J."/>
            <person name="Kuo A."/>
            <person name="Lindquist E."/>
            <person name="Lucas S."/>
            <person name="Pangilinan J."/>
            <person name="Polle J."/>
            <person name="Salamov A."/>
            <person name="Terry A."/>
            <person name="Yamada T."/>
            <person name="Dunigan D.D."/>
            <person name="Grigoriev I.V."/>
            <person name="Claverie J.M."/>
            <person name="Van Etten J.L."/>
        </authorList>
    </citation>
    <scope>NUCLEOTIDE SEQUENCE [LARGE SCALE GENOMIC DNA]</scope>
    <source>
        <strain evidence="4 5">NC64A</strain>
    </source>
</reference>
<dbReference type="AlphaFoldDB" id="E1ZMS5"/>
<sequence length="209" mass="21374">MDAPPLPTSTRAGATPDAPPAASAAAGATSAAPRRPSSPSKAAPAAAAATPPLTPLASGPTISYPLPRELDLANTNILITGGTSGVGLEAAKMLCAKNARLFLLGDDYANGQRALRSVQEAVPKAKVDFFQCDLASLKSVRTFAAAFKGMAVPLHVLALNAGSCLWPYKKTPDGFELTLASNYLGHFYLAHLLLPELIGRPAAGPTSSA</sequence>
<name>E1ZMS5_CHLVA</name>
<dbReference type="OrthoDB" id="511868at2759"/>
<evidence type="ECO:0000256" key="3">
    <source>
        <dbReference type="SAM" id="MobiDB-lite"/>
    </source>
</evidence>
<keyword evidence="2" id="KW-0560">Oxidoreductase</keyword>
<dbReference type="STRING" id="554065.E1ZMS5"/>
<dbReference type="Pfam" id="PF00106">
    <property type="entry name" value="adh_short"/>
    <property type="match status" value="1"/>
</dbReference>
<dbReference type="eggNOG" id="KOG1208">
    <property type="taxonomic scope" value="Eukaryota"/>
</dbReference>
<gene>
    <name evidence="4" type="ORF">CHLNCDRAFT_138320</name>
</gene>
<dbReference type="RefSeq" id="XP_005844845.1">
    <property type="nucleotide sequence ID" value="XM_005844783.1"/>
</dbReference>
<dbReference type="PANTHER" id="PTHR24320">
    <property type="entry name" value="RETINOL DEHYDROGENASE"/>
    <property type="match status" value="1"/>
</dbReference>
<accession>E1ZMS5</accession>
<keyword evidence="5" id="KW-1185">Reference proteome</keyword>
<dbReference type="InParanoid" id="E1ZMS5"/>
<dbReference type="Gene3D" id="3.40.50.720">
    <property type="entry name" value="NAD(P)-binding Rossmann-like Domain"/>
    <property type="match status" value="1"/>
</dbReference>
<feature type="compositionally biased region" description="Low complexity" evidence="3">
    <location>
        <begin position="10"/>
        <end position="60"/>
    </location>
</feature>
<dbReference type="SUPFAM" id="SSF51735">
    <property type="entry name" value="NAD(P)-binding Rossmann-fold domains"/>
    <property type="match status" value="1"/>
</dbReference>
<dbReference type="GeneID" id="17352347"/>
<evidence type="ECO:0000313" key="5">
    <source>
        <dbReference type="Proteomes" id="UP000008141"/>
    </source>
</evidence>
<dbReference type="KEGG" id="cvr:CHLNCDRAFT_138320"/>
<dbReference type="EMBL" id="GL433854">
    <property type="protein sequence ID" value="EFN52743.1"/>
    <property type="molecule type" value="Genomic_DNA"/>
</dbReference>
<evidence type="ECO:0000256" key="1">
    <source>
        <dbReference type="ARBA" id="ARBA00006484"/>
    </source>
</evidence>
<dbReference type="InterPro" id="IPR002347">
    <property type="entry name" value="SDR_fam"/>
</dbReference>
<comment type="similarity">
    <text evidence="1">Belongs to the short-chain dehydrogenases/reductases (SDR) family.</text>
</comment>
<organism evidence="5">
    <name type="scientific">Chlorella variabilis</name>
    <name type="common">Green alga</name>
    <dbReference type="NCBI Taxonomy" id="554065"/>
    <lineage>
        <taxon>Eukaryota</taxon>
        <taxon>Viridiplantae</taxon>
        <taxon>Chlorophyta</taxon>
        <taxon>core chlorophytes</taxon>
        <taxon>Trebouxiophyceae</taxon>
        <taxon>Chlorellales</taxon>
        <taxon>Chlorellaceae</taxon>
        <taxon>Chlorella clade</taxon>
        <taxon>Chlorella</taxon>
    </lineage>
</organism>
<evidence type="ECO:0008006" key="6">
    <source>
        <dbReference type="Google" id="ProtNLM"/>
    </source>
</evidence>
<feature type="region of interest" description="Disordered" evidence="3">
    <location>
        <begin position="1"/>
        <end position="60"/>
    </location>
</feature>
<proteinExistence type="inferred from homology"/>
<dbReference type="InterPro" id="IPR036291">
    <property type="entry name" value="NAD(P)-bd_dom_sf"/>
</dbReference>
<dbReference type="GO" id="GO:0016491">
    <property type="term" value="F:oxidoreductase activity"/>
    <property type="evidence" value="ECO:0007669"/>
    <property type="project" value="UniProtKB-KW"/>
</dbReference>
<dbReference type="OMA" id="NNARIMA"/>
<dbReference type="Proteomes" id="UP000008141">
    <property type="component" value="Unassembled WGS sequence"/>
</dbReference>